<keyword evidence="5" id="KW-0963">Cytoplasm</keyword>
<dbReference type="PRINTS" id="PR00420">
    <property type="entry name" value="RNGMNOXGNASE"/>
</dbReference>
<dbReference type="RefSeq" id="WP_328275767.1">
    <property type="nucleotide sequence ID" value="NZ_JARTLD010000009.1"/>
</dbReference>
<protein>
    <recommendedName>
        <fullName evidence="5">Flavin-dependent monooxygenase</fullName>
    </recommendedName>
    <alternativeName>
        <fullName evidence="5">TetX monooxygenase</fullName>
        <shortName evidence="5">TetX</shortName>
        <ecNumber evidence="5">1.14.13.-</ecNumber>
    </alternativeName>
</protein>
<comment type="domain">
    <text evidence="5">Consists of an N-terminal FAD-binding domain with a Rossman fold and a C-terminal substrate-binding domain.</text>
</comment>
<dbReference type="HAMAP" id="MF_00845">
    <property type="entry name" value="TetX_monooxygenase"/>
    <property type="match status" value="1"/>
</dbReference>
<evidence type="ECO:0000256" key="3">
    <source>
        <dbReference type="ARBA" id="ARBA00023002"/>
    </source>
</evidence>
<comment type="subcellular location">
    <subcellularLocation>
        <location evidence="5">Cytoplasm</location>
    </subcellularLocation>
</comment>
<comment type="cofactor">
    <cofactor evidence="5">
        <name>FAD</name>
        <dbReference type="ChEBI" id="CHEBI:57692"/>
    </cofactor>
</comment>
<keyword evidence="5" id="KW-0521">NADP</keyword>
<keyword evidence="8" id="KW-1185">Reference proteome</keyword>
<dbReference type="InterPro" id="IPR043683">
    <property type="entry name" value="TetX_monooxygenase"/>
</dbReference>
<gene>
    <name evidence="7" type="ORF">P9847_04575</name>
</gene>
<name>A0ABU6PQA3_9BACL</name>
<comment type="subunit">
    <text evidence="5">Monomer.</text>
</comment>
<evidence type="ECO:0000259" key="6">
    <source>
        <dbReference type="Pfam" id="PF01494"/>
    </source>
</evidence>
<comment type="similarity">
    <text evidence="5">Belongs to the aromatic-ring hydroxylase family. TetX subfamily.</text>
</comment>
<dbReference type="PANTHER" id="PTHR46972:SF1">
    <property type="entry name" value="FAD DEPENDENT OXIDOREDUCTASE DOMAIN-CONTAINING PROTEIN"/>
    <property type="match status" value="1"/>
</dbReference>
<dbReference type="InterPro" id="IPR036188">
    <property type="entry name" value="FAD/NAD-bd_sf"/>
</dbReference>
<keyword evidence="2 5" id="KW-0274">FAD</keyword>
<keyword evidence="3 5" id="KW-0560">Oxidoreductase</keyword>
<feature type="domain" description="FAD-binding" evidence="6">
    <location>
        <begin position="11"/>
        <end position="333"/>
    </location>
</feature>
<feature type="binding site" evidence="5">
    <location>
        <position position="53"/>
    </location>
    <ligand>
        <name>FAD</name>
        <dbReference type="ChEBI" id="CHEBI:57692"/>
    </ligand>
</feature>
<keyword evidence="4 5" id="KW-0503">Monooxygenase</keyword>
<proteinExistence type="inferred from homology"/>
<dbReference type="InterPro" id="IPR002938">
    <property type="entry name" value="FAD-bd"/>
</dbReference>
<dbReference type="SUPFAM" id="SSF51905">
    <property type="entry name" value="FAD/NAD(P)-binding domain"/>
    <property type="match status" value="1"/>
</dbReference>
<comment type="catalytic activity">
    <reaction evidence="5">
        <text>a tetracycline + NADPH + O2 + H(+) = an 11a-hydroxytetracycline + NADP(+) + H2O</text>
        <dbReference type="Rhea" id="RHEA:61444"/>
        <dbReference type="ChEBI" id="CHEBI:15377"/>
        <dbReference type="ChEBI" id="CHEBI:15378"/>
        <dbReference type="ChEBI" id="CHEBI:15379"/>
        <dbReference type="ChEBI" id="CHEBI:57783"/>
        <dbReference type="ChEBI" id="CHEBI:58349"/>
        <dbReference type="ChEBI" id="CHEBI:144644"/>
        <dbReference type="ChEBI" id="CHEBI:144645"/>
    </reaction>
</comment>
<evidence type="ECO:0000256" key="1">
    <source>
        <dbReference type="ARBA" id="ARBA00022630"/>
    </source>
</evidence>
<feature type="binding site" evidence="5">
    <location>
        <position position="110"/>
    </location>
    <ligand>
        <name>FAD</name>
        <dbReference type="ChEBI" id="CHEBI:57692"/>
    </ligand>
</feature>
<accession>A0ABU6PQA3</accession>
<keyword evidence="1 5" id="KW-0285">Flavoprotein</keyword>
<feature type="binding site" evidence="5">
    <location>
        <position position="304"/>
    </location>
    <ligand>
        <name>FAD</name>
        <dbReference type="ChEBI" id="CHEBI:57692"/>
    </ligand>
</feature>
<dbReference type="EMBL" id="JARTLD010000009">
    <property type="protein sequence ID" value="MED5016579.1"/>
    <property type="molecule type" value="Genomic_DNA"/>
</dbReference>
<dbReference type="PANTHER" id="PTHR46972">
    <property type="entry name" value="MONOOXYGENASE ASQM-RELATED"/>
    <property type="match status" value="1"/>
</dbReference>
<comment type="caution">
    <text evidence="7">The sequence shown here is derived from an EMBL/GenBank/DDBJ whole genome shotgun (WGS) entry which is preliminary data.</text>
</comment>
<dbReference type="Gene3D" id="3.50.50.60">
    <property type="entry name" value="FAD/NAD(P)-binding domain"/>
    <property type="match status" value="1"/>
</dbReference>
<dbReference type="Proteomes" id="UP001343257">
    <property type="component" value="Unassembled WGS sequence"/>
</dbReference>
<evidence type="ECO:0000313" key="7">
    <source>
        <dbReference type="EMBL" id="MED5016579.1"/>
    </source>
</evidence>
<comment type="function">
    <text evidence="5">An FAD-requiring monooxygenase active on some tetracycline antibiotic derivatives, which leads to their inactivation. Hydroxylates carbon 11a of tetracycline and some analogs.</text>
</comment>
<dbReference type="Pfam" id="PF01494">
    <property type="entry name" value="FAD_binding_3"/>
    <property type="match status" value="1"/>
</dbReference>
<keyword evidence="5" id="KW-0547">Nucleotide-binding</keyword>
<reference evidence="7 8" key="1">
    <citation type="submission" date="2023-03" db="EMBL/GenBank/DDBJ databases">
        <title>Bacillus Genome Sequencing.</title>
        <authorList>
            <person name="Dunlap C."/>
        </authorList>
    </citation>
    <scope>NUCLEOTIDE SEQUENCE [LARGE SCALE GENOMIC DNA]</scope>
    <source>
        <strain evidence="7 8">NRS-52</strain>
    </source>
</reference>
<sequence length="390" mass="43802">MNHITVEPKRIAIIGAGPGGLTLAAILQRSGFQPVIYEREPYNMNRDRGGSLDIHEESGQKALEAAGLLEKFKEAARYQDQNLRVIDKNGKVYIDETDDENNWDRPEIDRGELCDLLLSAIEPNCIRYGYKLERSVLLENGTTELHFENGSTDTVDLLVGADGAFSQVRSLISDTKVEYTGVTMVELNILHAAERYPELAAYNGNGKMFAMGDQQVIIGQLNGDGRIKVYVSLKVKRDWIEQSGIPFDQPLLAKQRLLELFEDWNEMPKQYIRCAEDRLIPRRVYMLPIGYQWKRQSGVTLIGDAAHLMSPFAGEGVNLAMLDASELAAAIIRNETIHQAIQEYEENMYAYSAEKAGVTDESLRMMFSDNAAEKLADWMNQFAGAEHSEA</sequence>
<evidence type="ECO:0000256" key="4">
    <source>
        <dbReference type="ARBA" id="ARBA00023033"/>
    </source>
</evidence>
<evidence type="ECO:0000256" key="2">
    <source>
        <dbReference type="ARBA" id="ARBA00022827"/>
    </source>
</evidence>
<organism evidence="7 8">
    <name type="scientific">Paenibacillus chibensis</name>
    <dbReference type="NCBI Taxonomy" id="59846"/>
    <lineage>
        <taxon>Bacteria</taxon>
        <taxon>Bacillati</taxon>
        <taxon>Bacillota</taxon>
        <taxon>Bacilli</taxon>
        <taxon>Bacillales</taxon>
        <taxon>Paenibacillaceae</taxon>
        <taxon>Paenibacillus</taxon>
    </lineage>
</organism>
<evidence type="ECO:0000256" key="5">
    <source>
        <dbReference type="HAMAP-Rule" id="MF_00845"/>
    </source>
</evidence>
<feature type="binding site" evidence="5">
    <location>
        <position position="46"/>
    </location>
    <ligand>
        <name>NADPH</name>
        <dbReference type="ChEBI" id="CHEBI:57783"/>
    </ligand>
</feature>
<evidence type="ECO:0000313" key="8">
    <source>
        <dbReference type="Proteomes" id="UP001343257"/>
    </source>
</evidence>
<dbReference type="EC" id="1.14.13.-" evidence="5"/>